<dbReference type="Pfam" id="PF01406">
    <property type="entry name" value="tRNA-synt_1e"/>
    <property type="match status" value="1"/>
</dbReference>
<evidence type="ECO:0000256" key="3">
    <source>
        <dbReference type="ARBA" id="ARBA00022598"/>
    </source>
</evidence>
<protein>
    <submittedName>
        <fullName evidence="7">Cysteine--tRNA ligase</fullName>
    </submittedName>
</protein>
<evidence type="ECO:0000256" key="4">
    <source>
        <dbReference type="ARBA" id="ARBA00022741"/>
    </source>
</evidence>
<dbReference type="AlphaFoldDB" id="A0A9D8KTQ1"/>
<evidence type="ECO:0000313" key="8">
    <source>
        <dbReference type="Proteomes" id="UP000664815"/>
    </source>
</evidence>
<feature type="domain" description="tRNA synthetases class I catalytic" evidence="6">
    <location>
        <begin position="17"/>
        <end position="182"/>
    </location>
</feature>
<sequence>MALHLYNTLTRQLEPFAPLDAAAPTMYVCGPTVYNYVHIGNARGPVVFGVLAGLLRRRYGALRYARNITDVDDKINAAAREQGVRISAITDRFAAAYREDMAALGVAPPDIEPEATAHIPQIVAMIGRLIEAGHAYAADGHVLFAVNTFDGYGRLSRRDPDEMLAGARFEVAPDKRDAGDFV</sequence>
<dbReference type="PANTHER" id="PTHR10890:SF3">
    <property type="entry name" value="CYSTEINE--TRNA LIGASE, CYTOPLASMIC"/>
    <property type="match status" value="1"/>
</dbReference>
<keyword evidence="5" id="KW-0067">ATP-binding</keyword>
<keyword evidence="3 7" id="KW-0436">Ligase</keyword>
<keyword evidence="4" id="KW-0547">Nucleotide-binding</keyword>
<evidence type="ECO:0000256" key="2">
    <source>
        <dbReference type="ARBA" id="ARBA00011245"/>
    </source>
</evidence>
<evidence type="ECO:0000256" key="5">
    <source>
        <dbReference type="ARBA" id="ARBA00022840"/>
    </source>
</evidence>
<gene>
    <name evidence="7" type="ORF">J0H45_02870</name>
</gene>
<evidence type="ECO:0000313" key="7">
    <source>
        <dbReference type="EMBL" id="MBN8798289.1"/>
    </source>
</evidence>
<proteinExistence type="inferred from homology"/>
<organism evidence="7 8">
    <name type="scientific">Stenotrophomonas nitritireducens</name>
    <dbReference type="NCBI Taxonomy" id="83617"/>
    <lineage>
        <taxon>Bacteria</taxon>
        <taxon>Pseudomonadati</taxon>
        <taxon>Pseudomonadota</taxon>
        <taxon>Gammaproteobacteria</taxon>
        <taxon>Lysobacterales</taxon>
        <taxon>Lysobacteraceae</taxon>
        <taxon>Stenotrophomonas</taxon>
    </lineage>
</organism>
<dbReference type="Gene3D" id="3.40.50.620">
    <property type="entry name" value="HUPs"/>
    <property type="match status" value="1"/>
</dbReference>
<dbReference type="InterPro" id="IPR014729">
    <property type="entry name" value="Rossmann-like_a/b/a_fold"/>
</dbReference>
<name>A0A9D8KTQ1_9GAMM</name>
<dbReference type="PANTHER" id="PTHR10890">
    <property type="entry name" value="CYSTEINYL-TRNA SYNTHETASE"/>
    <property type="match status" value="1"/>
</dbReference>
<reference evidence="7" key="1">
    <citation type="submission" date="2021-02" db="EMBL/GenBank/DDBJ databases">
        <title>Thiocyanate and organic carbon inputs drive convergent selection for specific autotrophic Afipia and Thiobacillus strains within complex microbiomes.</title>
        <authorList>
            <person name="Huddy R.J."/>
            <person name="Sachdeva R."/>
            <person name="Kadzinga F."/>
            <person name="Kantor R.S."/>
            <person name="Harrison S.T.L."/>
            <person name="Banfield J.F."/>
        </authorList>
    </citation>
    <scope>NUCLEOTIDE SEQUENCE</scope>
    <source>
        <strain evidence="7">SCN18_10_11_15_R1_P_69_7</strain>
    </source>
</reference>
<feature type="non-terminal residue" evidence="7">
    <location>
        <position position="182"/>
    </location>
</feature>
<dbReference type="GO" id="GO:0005829">
    <property type="term" value="C:cytosol"/>
    <property type="evidence" value="ECO:0007669"/>
    <property type="project" value="TreeGrafter"/>
</dbReference>
<dbReference type="GO" id="GO:0006423">
    <property type="term" value="P:cysteinyl-tRNA aminoacylation"/>
    <property type="evidence" value="ECO:0007669"/>
    <property type="project" value="TreeGrafter"/>
</dbReference>
<comment type="caution">
    <text evidence="7">The sequence shown here is derived from an EMBL/GenBank/DDBJ whole genome shotgun (WGS) entry which is preliminary data.</text>
</comment>
<comment type="subunit">
    <text evidence="2">Monomer.</text>
</comment>
<evidence type="ECO:0000256" key="1">
    <source>
        <dbReference type="ARBA" id="ARBA00005594"/>
    </source>
</evidence>
<dbReference type="SUPFAM" id="SSF52374">
    <property type="entry name" value="Nucleotidylyl transferase"/>
    <property type="match status" value="1"/>
</dbReference>
<dbReference type="InterPro" id="IPR032678">
    <property type="entry name" value="tRNA-synt_1_cat_dom"/>
</dbReference>
<dbReference type="Proteomes" id="UP000664815">
    <property type="component" value="Unassembled WGS sequence"/>
</dbReference>
<dbReference type="InterPro" id="IPR024909">
    <property type="entry name" value="Cys-tRNA/MSH_ligase"/>
</dbReference>
<evidence type="ECO:0000259" key="6">
    <source>
        <dbReference type="Pfam" id="PF01406"/>
    </source>
</evidence>
<dbReference type="GO" id="GO:0004817">
    <property type="term" value="F:cysteine-tRNA ligase activity"/>
    <property type="evidence" value="ECO:0007669"/>
    <property type="project" value="TreeGrafter"/>
</dbReference>
<comment type="similarity">
    <text evidence="1">Belongs to the class-I aminoacyl-tRNA synthetase family.</text>
</comment>
<dbReference type="GO" id="GO:0005524">
    <property type="term" value="F:ATP binding"/>
    <property type="evidence" value="ECO:0007669"/>
    <property type="project" value="UniProtKB-KW"/>
</dbReference>
<dbReference type="EMBL" id="JAFKMG010000295">
    <property type="protein sequence ID" value="MBN8798289.1"/>
    <property type="molecule type" value="Genomic_DNA"/>
</dbReference>
<accession>A0A9D8KTQ1</accession>